<name>W6XNA2_COCC2</name>
<feature type="non-terminal residue" evidence="2">
    <location>
        <position position="1"/>
    </location>
</feature>
<feature type="compositionally biased region" description="Basic and acidic residues" evidence="1">
    <location>
        <begin position="16"/>
        <end position="37"/>
    </location>
</feature>
<dbReference type="RefSeq" id="XP_007718714.1">
    <property type="nucleotide sequence ID" value="XM_007720524.1"/>
</dbReference>
<proteinExistence type="predicted"/>
<organism evidence="2 3">
    <name type="scientific">Cochliobolus carbonum (strain 26-R-13)</name>
    <name type="common">Maize leaf spot fungus</name>
    <name type="synonym">Bipolaris zeicola</name>
    <dbReference type="NCBI Taxonomy" id="930089"/>
    <lineage>
        <taxon>Eukaryota</taxon>
        <taxon>Fungi</taxon>
        <taxon>Dikarya</taxon>
        <taxon>Ascomycota</taxon>
        <taxon>Pezizomycotina</taxon>
        <taxon>Dothideomycetes</taxon>
        <taxon>Pleosporomycetidae</taxon>
        <taxon>Pleosporales</taxon>
        <taxon>Pleosporineae</taxon>
        <taxon>Pleosporaceae</taxon>
        <taxon>Bipolaris</taxon>
    </lineage>
</organism>
<protein>
    <submittedName>
        <fullName evidence="2">Uncharacterized protein</fullName>
    </submittedName>
</protein>
<dbReference type="Proteomes" id="UP000053841">
    <property type="component" value="Unassembled WGS sequence"/>
</dbReference>
<dbReference type="GeneID" id="19144534"/>
<dbReference type="KEGG" id="bze:COCCADRAFT_112863"/>
<accession>W6XNA2</accession>
<gene>
    <name evidence="2" type="ORF">COCCADRAFT_112863</name>
</gene>
<dbReference type="HOGENOM" id="CLU_2596463_0_0_1"/>
<sequence length="80" mass="9045">GKQNSSVPRMDALHAPLDDHSQGDRTSHVPRVLRSDYRYPPSRGRTLPDGGGRHSPLAISHRSPNQRSRAEEEERRHDPC</sequence>
<dbReference type="AlphaFoldDB" id="W6XNA2"/>
<feature type="region of interest" description="Disordered" evidence="1">
    <location>
        <begin position="1"/>
        <end position="80"/>
    </location>
</feature>
<reference evidence="2 3" key="1">
    <citation type="journal article" date="2013" name="PLoS Genet.">
        <title>Comparative genome structure, secondary metabolite, and effector coding capacity across Cochliobolus pathogens.</title>
        <authorList>
            <person name="Condon B.J."/>
            <person name="Leng Y."/>
            <person name="Wu D."/>
            <person name="Bushley K.E."/>
            <person name="Ohm R.A."/>
            <person name="Otillar R."/>
            <person name="Martin J."/>
            <person name="Schackwitz W."/>
            <person name="Grimwood J."/>
            <person name="MohdZainudin N."/>
            <person name="Xue C."/>
            <person name="Wang R."/>
            <person name="Manning V.A."/>
            <person name="Dhillon B."/>
            <person name="Tu Z.J."/>
            <person name="Steffenson B.J."/>
            <person name="Salamov A."/>
            <person name="Sun H."/>
            <person name="Lowry S."/>
            <person name="LaButti K."/>
            <person name="Han J."/>
            <person name="Copeland A."/>
            <person name="Lindquist E."/>
            <person name="Barry K."/>
            <person name="Schmutz J."/>
            <person name="Baker S.E."/>
            <person name="Ciuffetti L.M."/>
            <person name="Grigoriev I.V."/>
            <person name="Zhong S."/>
            <person name="Turgeon B.G."/>
        </authorList>
    </citation>
    <scope>NUCLEOTIDE SEQUENCE [LARGE SCALE GENOMIC DNA]</scope>
    <source>
        <strain evidence="2 3">26-R-13</strain>
    </source>
</reference>
<keyword evidence="3" id="KW-1185">Reference proteome</keyword>
<evidence type="ECO:0000256" key="1">
    <source>
        <dbReference type="SAM" id="MobiDB-lite"/>
    </source>
</evidence>
<feature type="compositionally biased region" description="Basic and acidic residues" evidence="1">
    <location>
        <begin position="68"/>
        <end position="80"/>
    </location>
</feature>
<evidence type="ECO:0000313" key="2">
    <source>
        <dbReference type="EMBL" id="EUC26978.1"/>
    </source>
</evidence>
<evidence type="ECO:0000313" key="3">
    <source>
        <dbReference type="Proteomes" id="UP000053841"/>
    </source>
</evidence>
<dbReference type="EMBL" id="KI965042">
    <property type="protein sequence ID" value="EUC26978.1"/>
    <property type="molecule type" value="Genomic_DNA"/>
</dbReference>